<evidence type="ECO:0000313" key="3">
    <source>
        <dbReference type="EMBL" id="KAK9916315.1"/>
    </source>
</evidence>
<gene>
    <name evidence="3" type="ORF">WJX75_001172</name>
</gene>
<keyword evidence="2" id="KW-1133">Transmembrane helix</keyword>
<feature type="compositionally biased region" description="Polar residues" evidence="1">
    <location>
        <begin position="166"/>
        <end position="190"/>
    </location>
</feature>
<accession>A0ABR2YY75</accession>
<organism evidence="3 4">
    <name type="scientific">Coccomyxa subellipsoidea</name>
    <dbReference type="NCBI Taxonomy" id="248742"/>
    <lineage>
        <taxon>Eukaryota</taxon>
        <taxon>Viridiplantae</taxon>
        <taxon>Chlorophyta</taxon>
        <taxon>core chlorophytes</taxon>
        <taxon>Trebouxiophyceae</taxon>
        <taxon>Trebouxiophyceae incertae sedis</taxon>
        <taxon>Coccomyxaceae</taxon>
        <taxon>Coccomyxa</taxon>
    </lineage>
</organism>
<evidence type="ECO:0000256" key="1">
    <source>
        <dbReference type="SAM" id="MobiDB-lite"/>
    </source>
</evidence>
<feature type="transmembrane region" description="Helical" evidence="2">
    <location>
        <begin position="308"/>
        <end position="326"/>
    </location>
</feature>
<feature type="transmembrane region" description="Helical" evidence="2">
    <location>
        <begin position="332"/>
        <end position="353"/>
    </location>
</feature>
<comment type="caution">
    <text evidence="3">The sequence shown here is derived from an EMBL/GenBank/DDBJ whole genome shotgun (WGS) entry which is preliminary data.</text>
</comment>
<sequence length="408" mass="45189">MNDRSKPRRRLVRLVNSAYSKASNREVLVRSLHTSVWWEHSNFHLAAGSVPGLHTLRVSLVDKCGDHLLHYPVIDRDGSVDGPVIAVAKCKQGTAAWQSFHCSHLLRSDLHPDRVNVRLLPGVAQSAAVVWRRLNILGIWRMLVRMTGLAREGVVIPQRLVSLSRNSQAMPESSSARPPRLQSTFAQPQGNGVRAEQGSGASPDTWDMGQNSHGAGRGGGFRVQCARPGCGAVMHVQPEQLGLEPVTLERVELEPVSRAEVLGSDPALLSETLGAPSFKQHWDLTFVKSRLEHKFCAWHHARLARLDAVHALLLVVLSSTSMLWPLRSAGTVLPVVPFGVQGVFLVFGVALLYMRGFWSGYAQHREQLASAERLVAVAACMLPAMEMYYSEWQARRQFVRDICKVHID</sequence>
<protein>
    <submittedName>
        <fullName evidence="3">Uncharacterized protein</fullName>
    </submittedName>
</protein>
<reference evidence="3 4" key="1">
    <citation type="journal article" date="2024" name="Nat. Commun.">
        <title>Phylogenomics reveals the evolutionary origins of lichenization in chlorophyte algae.</title>
        <authorList>
            <person name="Puginier C."/>
            <person name="Libourel C."/>
            <person name="Otte J."/>
            <person name="Skaloud P."/>
            <person name="Haon M."/>
            <person name="Grisel S."/>
            <person name="Petersen M."/>
            <person name="Berrin J.G."/>
            <person name="Delaux P.M."/>
            <person name="Dal Grande F."/>
            <person name="Keller J."/>
        </authorList>
    </citation>
    <scope>NUCLEOTIDE SEQUENCE [LARGE SCALE GENOMIC DNA]</scope>
    <source>
        <strain evidence="3 4">SAG 216-7</strain>
    </source>
</reference>
<evidence type="ECO:0000256" key="2">
    <source>
        <dbReference type="SAM" id="Phobius"/>
    </source>
</evidence>
<feature type="region of interest" description="Disordered" evidence="1">
    <location>
        <begin position="166"/>
        <end position="213"/>
    </location>
</feature>
<keyword evidence="2" id="KW-0812">Transmembrane</keyword>
<keyword evidence="4" id="KW-1185">Reference proteome</keyword>
<proteinExistence type="predicted"/>
<evidence type="ECO:0000313" key="4">
    <source>
        <dbReference type="Proteomes" id="UP001491310"/>
    </source>
</evidence>
<dbReference type="EMBL" id="JALJOT010000003">
    <property type="protein sequence ID" value="KAK9916315.1"/>
    <property type="molecule type" value="Genomic_DNA"/>
</dbReference>
<keyword evidence="2" id="KW-0472">Membrane</keyword>
<name>A0ABR2YY75_9CHLO</name>
<dbReference type="Proteomes" id="UP001491310">
    <property type="component" value="Unassembled WGS sequence"/>
</dbReference>